<evidence type="ECO:0000313" key="1">
    <source>
        <dbReference type="EMBL" id="KAJ1680135.1"/>
    </source>
</evidence>
<protein>
    <submittedName>
        <fullName evidence="1">Uncharacterized protein</fullName>
    </submittedName>
</protein>
<dbReference type="EMBL" id="JAMZIH010000036">
    <property type="protein sequence ID" value="KAJ1680135.1"/>
    <property type="molecule type" value="Genomic_DNA"/>
</dbReference>
<keyword evidence="2" id="KW-1185">Reference proteome</keyword>
<name>A0ACC1HU64_9FUNG</name>
<proteinExistence type="predicted"/>
<dbReference type="Proteomes" id="UP001145114">
    <property type="component" value="Unassembled WGS sequence"/>
</dbReference>
<sequence>MIPDEKRPMEWLLPPTVSSPSVDVVPSPPLYQYYHRCSVAMDEKQQQQRQPLVANFYPSIPTSGNNHCKGVRRWLVVTAAVATVVLGLVTVGALKASYQHYLGHISASPLHAVTSKYDDYVSNQVIRQLIRLAKDKHNSVAWDRLAEMTDLYGHRMTGSEGYDRSAEWILQVARSEDGLAAVAENVTVNVWERGHESLQLLTRTRPGNNGTVDLPVLGLGLTKPTPPQGIEGQVVPVHSFEELEELGNATIAGKIVLYNVPFDEYGTTVKFRTRGATEAEKYGAIAVLVRSVTPFSMGVPHTGFGGQSGIPVAAITAEDAAMIERMHWRHQRAAHSEAQSRGDGRQSPPPPLLYAKWHDAPQVRLTLQSEYHPRAKESANVVMEIKGSERPEEIVLLSGHLDSWDIGVGAMDDGAGAFMAWEALRMISLATAQNPPRRTIMWNNEETFQAGARGYLDRHRDEIANHMFALESDIGVFKPWGLTATSKSRHIVKILKAYGQAFLARHDLGGHVVATDDSGGTDVNVLCKANPNIICSEFLSRDVISNKSPLRKGGTWGYFYYHHSAADRMEVLNPDDLRKSAAAVAIWAYVMASLPPEEFTRP</sequence>
<accession>A0ACC1HU64</accession>
<organism evidence="1 2">
    <name type="scientific">Spiromyces aspiralis</name>
    <dbReference type="NCBI Taxonomy" id="68401"/>
    <lineage>
        <taxon>Eukaryota</taxon>
        <taxon>Fungi</taxon>
        <taxon>Fungi incertae sedis</taxon>
        <taxon>Zoopagomycota</taxon>
        <taxon>Kickxellomycotina</taxon>
        <taxon>Kickxellomycetes</taxon>
        <taxon>Kickxellales</taxon>
        <taxon>Kickxellaceae</taxon>
        <taxon>Spiromyces</taxon>
    </lineage>
</organism>
<gene>
    <name evidence="1" type="ORF">EV182_000613</name>
</gene>
<reference evidence="1" key="1">
    <citation type="submission" date="2022-06" db="EMBL/GenBank/DDBJ databases">
        <title>Phylogenomic reconstructions and comparative analyses of Kickxellomycotina fungi.</title>
        <authorList>
            <person name="Reynolds N.K."/>
            <person name="Stajich J.E."/>
            <person name="Barry K."/>
            <person name="Grigoriev I.V."/>
            <person name="Crous P."/>
            <person name="Smith M.E."/>
        </authorList>
    </citation>
    <scope>NUCLEOTIDE SEQUENCE</scope>
    <source>
        <strain evidence="1">RSA 2271</strain>
    </source>
</reference>
<evidence type="ECO:0000313" key="2">
    <source>
        <dbReference type="Proteomes" id="UP001145114"/>
    </source>
</evidence>
<comment type="caution">
    <text evidence="1">The sequence shown here is derived from an EMBL/GenBank/DDBJ whole genome shotgun (WGS) entry which is preliminary data.</text>
</comment>